<evidence type="ECO:0000259" key="17">
    <source>
        <dbReference type="Pfam" id="PF00593"/>
    </source>
</evidence>
<evidence type="ECO:0000256" key="15">
    <source>
        <dbReference type="PROSITE-ProRule" id="PRU10144"/>
    </source>
</evidence>
<evidence type="ECO:0000256" key="6">
    <source>
        <dbReference type="ARBA" id="ARBA00022692"/>
    </source>
</evidence>
<evidence type="ECO:0000259" key="18">
    <source>
        <dbReference type="Pfam" id="PF07715"/>
    </source>
</evidence>
<organism evidence="19 20">
    <name type="scientific">Pseudomonas fluorescens</name>
    <dbReference type="NCBI Taxonomy" id="294"/>
    <lineage>
        <taxon>Bacteria</taxon>
        <taxon>Pseudomonadati</taxon>
        <taxon>Pseudomonadota</taxon>
        <taxon>Gammaproteobacteria</taxon>
        <taxon>Pseudomonadales</taxon>
        <taxon>Pseudomonadaceae</taxon>
        <taxon>Pseudomonas</taxon>
    </lineage>
</organism>
<keyword evidence="12 19" id="KW-0675">Receptor</keyword>
<dbReference type="PROSITE" id="PS01156">
    <property type="entry name" value="TONB_DEPENDENT_REC_2"/>
    <property type="match status" value="1"/>
</dbReference>
<comment type="similarity">
    <text evidence="2 14 16">Belongs to the TonB-dependent receptor family.</text>
</comment>
<dbReference type="Proteomes" id="UP000325607">
    <property type="component" value="Unassembled WGS sequence"/>
</dbReference>
<keyword evidence="11 14" id="KW-0472">Membrane</keyword>
<dbReference type="EMBL" id="CABVGX010000048">
    <property type="protein sequence ID" value="VVN25003.1"/>
    <property type="molecule type" value="Genomic_DNA"/>
</dbReference>
<dbReference type="InterPro" id="IPR036942">
    <property type="entry name" value="Beta-barrel_TonB_sf"/>
</dbReference>
<keyword evidence="13 14" id="KW-0998">Cell outer membrane</keyword>
<feature type="domain" description="TonB-dependent receptor-like beta-barrel" evidence="17">
    <location>
        <begin position="279"/>
        <end position="726"/>
    </location>
</feature>
<evidence type="ECO:0000256" key="3">
    <source>
        <dbReference type="ARBA" id="ARBA00022448"/>
    </source>
</evidence>
<dbReference type="PANTHER" id="PTHR32552:SF82">
    <property type="entry name" value="FCUA PROTEIN"/>
    <property type="match status" value="1"/>
</dbReference>
<reference evidence="19 20" key="1">
    <citation type="submission" date="2019-09" db="EMBL/GenBank/DDBJ databases">
        <authorList>
            <person name="Chandra G."/>
            <person name="Truman W A."/>
        </authorList>
    </citation>
    <scope>NUCLEOTIDE SEQUENCE [LARGE SCALE GENOMIC DNA]</scope>
    <source>
        <strain evidence="19">PS645</strain>
    </source>
</reference>
<dbReference type="InterPro" id="IPR039426">
    <property type="entry name" value="TonB-dep_rcpt-like"/>
</dbReference>
<keyword evidence="7" id="KW-0732">Signal</keyword>
<comment type="subcellular location">
    <subcellularLocation>
        <location evidence="1 14">Cell outer membrane</location>
        <topology evidence="1 14">Multi-pass membrane protein</topology>
    </subcellularLocation>
</comment>
<evidence type="ECO:0000256" key="12">
    <source>
        <dbReference type="ARBA" id="ARBA00023170"/>
    </source>
</evidence>
<keyword evidence="6 14" id="KW-0812">Transmembrane</keyword>
<evidence type="ECO:0000256" key="8">
    <source>
        <dbReference type="ARBA" id="ARBA00023004"/>
    </source>
</evidence>
<evidence type="ECO:0000256" key="13">
    <source>
        <dbReference type="ARBA" id="ARBA00023237"/>
    </source>
</evidence>
<dbReference type="PROSITE" id="PS52016">
    <property type="entry name" value="TONB_DEPENDENT_REC_3"/>
    <property type="match status" value="1"/>
</dbReference>
<evidence type="ECO:0000313" key="20">
    <source>
        <dbReference type="Proteomes" id="UP000325607"/>
    </source>
</evidence>
<evidence type="ECO:0000256" key="4">
    <source>
        <dbReference type="ARBA" id="ARBA00022452"/>
    </source>
</evidence>
<evidence type="ECO:0000256" key="7">
    <source>
        <dbReference type="ARBA" id="ARBA00022729"/>
    </source>
</evidence>
<dbReference type="SUPFAM" id="SSF56935">
    <property type="entry name" value="Porins"/>
    <property type="match status" value="1"/>
</dbReference>
<evidence type="ECO:0000256" key="16">
    <source>
        <dbReference type="RuleBase" id="RU003357"/>
    </source>
</evidence>
<evidence type="ECO:0000256" key="10">
    <source>
        <dbReference type="ARBA" id="ARBA00023077"/>
    </source>
</evidence>
<name>A0A5E6W8G3_PSEFL</name>
<dbReference type="InterPro" id="IPR000531">
    <property type="entry name" value="Beta-barrel_TonB"/>
</dbReference>
<dbReference type="InterPro" id="IPR012910">
    <property type="entry name" value="Plug_dom"/>
</dbReference>
<evidence type="ECO:0000313" key="19">
    <source>
        <dbReference type="EMBL" id="VVN25003.1"/>
    </source>
</evidence>
<keyword evidence="5" id="KW-0410">Iron transport</keyword>
<gene>
    <name evidence="19" type="primary">fcuA</name>
    <name evidence="19" type="ORF">PS645_04516</name>
</gene>
<dbReference type="AlphaFoldDB" id="A0A5E6W8G3"/>
<dbReference type="GO" id="GO:0009279">
    <property type="term" value="C:cell outer membrane"/>
    <property type="evidence" value="ECO:0007669"/>
    <property type="project" value="UniProtKB-SubCell"/>
</dbReference>
<dbReference type="NCBIfam" id="TIGR01783">
    <property type="entry name" value="TonB-siderophor"/>
    <property type="match status" value="1"/>
</dbReference>
<keyword evidence="9" id="KW-0406">Ion transport</keyword>
<proteinExistence type="inferred from homology"/>
<evidence type="ECO:0000256" key="14">
    <source>
        <dbReference type="PROSITE-ProRule" id="PRU01360"/>
    </source>
</evidence>
<feature type="domain" description="TonB-dependent receptor plug" evidence="18">
    <location>
        <begin position="102"/>
        <end position="195"/>
    </location>
</feature>
<evidence type="ECO:0000256" key="5">
    <source>
        <dbReference type="ARBA" id="ARBA00022496"/>
    </source>
</evidence>
<dbReference type="GO" id="GO:0015344">
    <property type="term" value="F:siderophore uptake transmembrane transporter activity"/>
    <property type="evidence" value="ECO:0007669"/>
    <property type="project" value="TreeGrafter"/>
</dbReference>
<protein>
    <submittedName>
        <fullName evidence="19">Ferrichrome receptor FcuA</fullName>
    </submittedName>
</protein>
<evidence type="ECO:0000256" key="11">
    <source>
        <dbReference type="ARBA" id="ARBA00023136"/>
    </source>
</evidence>
<accession>A0A5E6W8G3</accession>
<dbReference type="Pfam" id="PF00593">
    <property type="entry name" value="TonB_dep_Rec_b-barrel"/>
    <property type="match status" value="1"/>
</dbReference>
<sequence>MRKEFPALAILSLTSGTPQVRNMIAPGLIGVPYRPTLLALLCALSVNVHAAPETAGNAGKPLVLGDVNVNAQAPTTTDLPPPFAGGQVARGGQMGVLGNQDIMDVPFSMASFTEQLIQDQQAEDVADVLLNDASVRQASGFSNQAQIFMIRGLPLTGDDISYNGLYGVLPRQIISTDALERVEVFKGPNAFINGVTPTGSGIGGGVNLQPKRAGDEPLRRFTTDINDDGRIGQHLDLGQRFGEDNRFGARVNLAQREGDTAIDKENQRSKLFAIGLDYRGDALRVSGDFAYQKQRVNAGRNTVNVGNATHLPDAPSADTNYAPKWGFTEIEDTFGMLRAEYDLNDSWTAYIAGGAKHTREVGRYNSTTLVGNDGGSTTGGSFIPHDEDNKSVMAGLNGKFSTGPVSHKVNFGLAGIWTEQRSAFDFGTSSPNNIYHPIETPAPQSGFAGGDLNDPGIVGKTFARSAAISDTLGFFDDRLLITAGLRRQQLVVQGYGYAAYGSGSRNASYDESITTPVYGIVYKPWESVSFYANRIEGLAEGPTSPTRSGNVTVINGDQAFPPARSKQIEAGVKVDMGTYGASFGVFRIEQPSDGYVDNATAVYVREGEQVNKGVELNVFGEPISGLRLISGLTLIDTELKNTAGGLNDGNDAIGVPTFQFNASVDWDVPGLQGVALNGRMLRTGGQYADAANNLSLPTWNRFDAGARYAFKVQEKDVTLRFGVENLANKKYWESAQGGYLTQGEPRMAKLSGTIDF</sequence>
<dbReference type="Pfam" id="PF07715">
    <property type="entry name" value="Plug"/>
    <property type="match status" value="1"/>
</dbReference>
<dbReference type="PANTHER" id="PTHR32552">
    <property type="entry name" value="FERRICHROME IRON RECEPTOR-RELATED"/>
    <property type="match status" value="1"/>
</dbReference>
<dbReference type="Gene3D" id="2.40.170.20">
    <property type="entry name" value="TonB-dependent receptor, beta-barrel domain"/>
    <property type="match status" value="1"/>
</dbReference>
<evidence type="ECO:0000256" key="1">
    <source>
        <dbReference type="ARBA" id="ARBA00004571"/>
    </source>
</evidence>
<dbReference type="InterPro" id="IPR010917">
    <property type="entry name" value="TonB_rcpt_CS"/>
</dbReference>
<keyword evidence="3 14" id="KW-0813">Transport</keyword>
<feature type="short sequence motif" description="TonB C-terminal box" evidence="15">
    <location>
        <begin position="739"/>
        <end position="756"/>
    </location>
</feature>
<keyword evidence="10 16" id="KW-0798">TonB box</keyword>
<dbReference type="InterPro" id="IPR010105">
    <property type="entry name" value="TonB_sidphr_rcpt"/>
</dbReference>
<dbReference type="CDD" id="cd01347">
    <property type="entry name" value="ligand_gated_channel"/>
    <property type="match status" value="1"/>
</dbReference>
<keyword evidence="4 14" id="KW-1134">Transmembrane beta strand</keyword>
<dbReference type="InterPro" id="IPR037066">
    <property type="entry name" value="Plug_dom_sf"/>
</dbReference>
<dbReference type="GO" id="GO:0015891">
    <property type="term" value="P:siderophore transport"/>
    <property type="evidence" value="ECO:0007669"/>
    <property type="project" value="InterPro"/>
</dbReference>
<dbReference type="GO" id="GO:0038023">
    <property type="term" value="F:signaling receptor activity"/>
    <property type="evidence" value="ECO:0007669"/>
    <property type="project" value="InterPro"/>
</dbReference>
<keyword evidence="8" id="KW-0408">Iron</keyword>
<dbReference type="Gene3D" id="2.170.130.10">
    <property type="entry name" value="TonB-dependent receptor, plug domain"/>
    <property type="match status" value="1"/>
</dbReference>
<evidence type="ECO:0000256" key="9">
    <source>
        <dbReference type="ARBA" id="ARBA00023065"/>
    </source>
</evidence>
<evidence type="ECO:0000256" key="2">
    <source>
        <dbReference type="ARBA" id="ARBA00009810"/>
    </source>
</evidence>